<dbReference type="InterPro" id="IPR000531">
    <property type="entry name" value="Beta-barrel_TonB"/>
</dbReference>
<keyword evidence="5 11" id="KW-0812">Transmembrane</keyword>
<accession>A0ABV8SYZ3</accession>
<evidence type="ECO:0000256" key="7">
    <source>
        <dbReference type="ARBA" id="ARBA00023065"/>
    </source>
</evidence>
<comment type="caution">
    <text evidence="15">The sequence shown here is derived from an EMBL/GenBank/DDBJ whole genome shotgun (WGS) entry which is preliminary data.</text>
</comment>
<dbReference type="Proteomes" id="UP001595904">
    <property type="component" value="Unassembled WGS sequence"/>
</dbReference>
<feature type="domain" description="TonB-dependent receptor plug" evidence="14">
    <location>
        <begin position="55"/>
        <end position="162"/>
    </location>
</feature>
<dbReference type="Pfam" id="PF00593">
    <property type="entry name" value="TonB_dep_Rec_b-barrel"/>
    <property type="match status" value="1"/>
</dbReference>
<protein>
    <submittedName>
        <fullName evidence="15">TonB-dependent receptor</fullName>
    </submittedName>
</protein>
<dbReference type="InterPro" id="IPR012910">
    <property type="entry name" value="Plug_dom"/>
</dbReference>
<reference evidence="16" key="1">
    <citation type="journal article" date="2019" name="Int. J. Syst. Evol. Microbiol.">
        <title>The Global Catalogue of Microorganisms (GCM) 10K type strain sequencing project: providing services to taxonomists for standard genome sequencing and annotation.</title>
        <authorList>
            <consortium name="The Broad Institute Genomics Platform"/>
            <consortium name="The Broad Institute Genome Sequencing Center for Infectious Disease"/>
            <person name="Wu L."/>
            <person name="Ma J."/>
        </authorList>
    </citation>
    <scope>NUCLEOTIDE SEQUENCE [LARGE SCALE GENOMIC DNA]</scope>
    <source>
        <strain evidence="16">CGMCC 1.10759</strain>
    </source>
</reference>
<evidence type="ECO:0000256" key="6">
    <source>
        <dbReference type="ARBA" id="ARBA00023004"/>
    </source>
</evidence>
<evidence type="ECO:0000256" key="11">
    <source>
        <dbReference type="PROSITE-ProRule" id="PRU01360"/>
    </source>
</evidence>
<evidence type="ECO:0000313" key="16">
    <source>
        <dbReference type="Proteomes" id="UP001595904"/>
    </source>
</evidence>
<evidence type="ECO:0000313" key="15">
    <source>
        <dbReference type="EMBL" id="MFC4312365.1"/>
    </source>
</evidence>
<keyword evidence="8 12" id="KW-0798">TonB box</keyword>
<keyword evidence="6" id="KW-0408">Iron</keyword>
<evidence type="ECO:0000256" key="5">
    <source>
        <dbReference type="ARBA" id="ARBA00022692"/>
    </source>
</evidence>
<organism evidence="15 16">
    <name type="scientific">Steroidobacter flavus</name>
    <dbReference type="NCBI Taxonomy" id="1842136"/>
    <lineage>
        <taxon>Bacteria</taxon>
        <taxon>Pseudomonadati</taxon>
        <taxon>Pseudomonadota</taxon>
        <taxon>Gammaproteobacteria</taxon>
        <taxon>Steroidobacterales</taxon>
        <taxon>Steroidobacteraceae</taxon>
        <taxon>Steroidobacter</taxon>
    </lineage>
</organism>
<keyword evidence="15" id="KW-0675">Receptor</keyword>
<keyword evidence="10 11" id="KW-0998">Cell outer membrane</keyword>
<dbReference type="RefSeq" id="WP_380601694.1">
    <property type="nucleotide sequence ID" value="NZ_JBHSDU010000014.1"/>
</dbReference>
<gene>
    <name evidence="15" type="ORF">ACFPN2_25000</name>
</gene>
<evidence type="ECO:0000256" key="3">
    <source>
        <dbReference type="ARBA" id="ARBA00022452"/>
    </source>
</evidence>
<dbReference type="PANTHER" id="PTHR32552:SF81">
    <property type="entry name" value="TONB-DEPENDENT OUTER MEMBRANE RECEPTOR"/>
    <property type="match status" value="1"/>
</dbReference>
<evidence type="ECO:0000256" key="1">
    <source>
        <dbReference type="ARBA" id="ARBA00004571"/>
    </source>
</evidence>
<keyword evidence="2 11" id="KW-0813">Transport</keyword>
<evidence type="ECO:0000256" key="12">
    <source>
        <dbReference type="RuleBase" id="RU003357"/>
    </source>
</evidence>
<dbReference type="CDD" id="cd01347">
    <property type="entry name" value="ligand_gated_channel"/>
    <property type="match status" value="1"/>
</dbReference>
<keyword evidence="9 11" id="KW-0472">Membrane</keyword>
<proteinExistence type="inferred from homology"/>
<dbReference type="InterPro" id="IPR039426">
    <property type="entry name" value="TonB-dep_rcpt-like"/>
</dbReference>
<evidence type="ECO:0000256" key="10">
    <source>
        <dbReference type="ARBA" id="ARBA00023237"/>
    </source>
</evidence>
<keyword evidence="3 11" id="KW-1134">Transmembrane beta strand</keyword>
<dbReference type="Gene3D" id="2.40.170.20">
    <property type="entry name" value="TonB-dependent receptor, beta-barrel domain"/>
    <property type="match status" value="1"/>
</dbReference>
<sequence>MLAFNNSLGSVQVNSRLAWSIPLLGLAGVAGAQSDSSVAVVEEIVVTAQKRAERVLDVPVAVTAVDASSLRDQNLVSLRDYSTRIPGLQYAGGSLRELSLRGITTGGGTSPTLAVTIDDTPFGSTTFLGQPRFPDFDPSDMQRIEVLRGPQGTLYGAASLGGLIKFVTVDPNPDEFSGRLEVGANAVSGGTEGYSVRGAANIPLMTDKMAVRVSAYTRQDPEYVDNIFATNSGKDVNEVDVKGGRAAFLWNVTDAITVNLSALTQRTETIDGAIIRLNPLPTDYRPLFGDMTRNTSSQVGESNYDFYQARINFDLGSSDITSISSWNESEFVDDSDVTTTFPFVFNQLPNFPPPVYGGSPAGSVVRLQNGSSTDKFTQEIRWASSGERKLDWIAGLFYTKEESSTLQIVKAVNPSGGEIGTAAIFDIPTDFEERAVFGDLTYHFTDKFDVQVGARYSENEQNNGATSTVDPAAVVFFGDNETSSTPSEDDKVTWLFTPRYRFSDDFMAFLRVATGYRPGGANNNTPGVNLTFGPDTVTNYELGFKGYLLDRTVTFDASVFQIDWQEIQLQATDAGNLAFITNGGEARSRGLELALQINPLQGMTIGLNGTYTEAELSQDIPTPSINPATGLLNQGLNGRDGDRLPYVPKFAGNLSIDQSWELGGYSVFVGASLSHIGKRDALFTSTGAPAALQAQRISLPSHEVIDLRAGLRTDVWHLNLYVRNVDDERGFVNIDNRQGKTSAVSAQYILPRTYGLSIARDF</sequence>
<dbReference type="PANTHER" id="PTHR32552">
    <property type="entry name" value="FERRICHROME IRON RECEPTOR-RELATED"/>
    <property type="match status" value="1"/>
</dbReference>
<dbReference type="PROSITE" id="PS52016">
    <property type="entry name" value="TONB_DEPENDENT_REC_3"/>
    <property type="match status" value="1"/>
</dbReference>
<dbReference type="Pfam" id="PF07715">
    <property type="entry name" value="Plug"/>
    <property type="match status" value="1"/>
</dbReference>
<evidence type="ECO:0000256" key="8">
    <source>
        <dbReference type="ARBA" id="ARBA00023077"/>
    </source>
</evidence>
<keyword evidence="16" id="KW-1185">Reference proteome</keyword>
<evidence type="ECO:0000256" key="2">
    <source>
        <dbReference type="ARBA" id="ARBA00022448"/>
    </source>
</evidence>
<keyword evidence="7" id="KW-0406">Ion transport</keyword>
<evidence type="ECO:0000259" key="13">
    <source>
        <dbReference type="Pfam" id="PF00593"/>
    </source>
</evidence>
<dbReference type="InterPro" id="IPR036942">
    <property type="entry name" value="Beta-barrel_TonB_sf"/>
</dbReference>
<evidence type="ECO:0000259" key="14">
    <source>
        <dbReference type="Pfam" id="PF07715"/>
    </source>
</evidence>
<dbReference type="SUPFAM" id="SSF56935">
    <property type="entry name" value="Porins"/>
    <property type="match status" value="1"/>
</dbReference>
<dbReference type="EMBL" id="JBHSDU010000014">
    <property type="protein sequence ID" value="MFC4312365.1"/>
    <property type="molecule type" value="Genomic_DNA"/>
</dbReference>
<evidence type="ECO:0000256" key="4">
    <source>
        <dbReference type="ARBA" id="ARBA00022496"/>
    </source>
</evidence>
<name>A0ABV8SYZ3_9GAMM</name>
<keyword evidence="4" id="KW-0410">Iron transport</keyword>
<feature type="domain" description="TonB-dependent receptor-like beta-barrel" evidence="13">
    <location>
        <begin position="284"/>
        <end position="725"/>
    </location>
</feature>
<comment type="subcellular location">
    <subcellularLocation>
        <location evidence="1 11">Cell outer membrane</location>
        <topology evidence="1 11">Multi-pass membrane protein</topology>
    </subcellularLocation>
</comment>
<evidence type="ECO:0000256" key="9">
    <source>
        <dbReference type="ARBA" id="ARBA00023136"/>
    </source>
</evidence>
<comment type="similarity">
    <text evidence="11 12">Belongs to the TonB-dependent receptor family.</text>
</comment>